<dbReference type="InterPro" id="IPR015797">
    <property type="entry name" value="NUDIX_hydrolase-like_dom_sf"/>
</dbReference>
<name>A0A6J4T745_9ACTN</name>
<proteinExistence type="predicted"/>
<comment type="cofactor">
    <cofactor evidence="1">
        <name>Mn(2+)</name>
        <dbReference type="ChEBI" id="CHEBI:29035"/>
    </cofactor>
</comment>
<evidence type="ECO:0000256" key="5">
    <source>
        <dbReference type="ARBA" id="ARBA00022842"/>
    </source>
</evidence>
<dbReference type="PANTHER" id="PTHR12992:SF11">
    <property type="entry name" value="MITOCHONDRIAL COENZYME A DIPHOSPHATASE NUDT8"/>
    <property type="match status" value="1"/>
</dbReference>
<dbReference type="GO" id="GO:0010945">
    <property type="term" value="F:coenzyme A diphosphatase activity"/>
    <property type="evidence" value="ECO:0007669"/>
    <property type="project" value="InterPro"/>
</dbReference>
<dbReference type="PANTHER" id="PTHR12992">
    <property type="entry name" value="NUDIX HYDROLASE"/>
    <property type="match status" value="1"/>
</dbReference>
<keyword evidence="5" id="KW-0460">Magnesium</keyword>
<dbReference type="Gene3D" id="3.90.79.10">
    <property type="entry name" value="Nucleoside Triphosphate Pyrophosphohydrolase"/>
    <property type="match status" value="1"/>
</dbReference>
<dbReference type="GO" id="GO:0046872">
    <property type="term" value="F:metal ion binding"/>
    <property type="evidence" value="ECO:0007669"/>
    <property type="project" value="UniProtKB-KW"/>
</dbReference>
<evidence type="ECO:0000259" key="7">
    <source>
        <dbReference type="PROSITE" id="PS51462"/>
    </source>
</evidence>
<sequence>MSSGSPSPADPAGELTREAVAELLREVLLLPAEAAALEVHGRVDAAVLVPLYLGTDGRLHAVFTRRRDDLRRHAGEISFPGGRNDTGEDLQATALREAAEEVGLPAQAVQVVGALQPVPTIATDYAVYPFVGLIEPGFAWVPSAGEVAEVLELALGDLRAGYGRRRLMRRGIPFRTDVYVVREQLIWGATARMLTDLLDRLPPRLA</sequence>
<evidence type="ECO:0000256" key="2">
    <source>
        <dbReference type="ARBA" id="ARBA00001946"/>
    </source>
</evidence>
<dbReference type="EMBL" id="CADCVO010000491">
    <property type="protein sequence ID" value="CAA9515085.1"/>
    <property type="molecule type" value="Genomic_DNA"/>
</dbReference>
<organism evidence="8">
    <name type="scientific">uncultured Solirubrobacteraceae bacterium</name>
    <dbReference type="NCBI Taxonomy" id="1162706"/>
    <lineage>
        <taxon>Bacteria</taxon>
        <taxon>Bacillati</taxon>
        <taxon>Actinomycetota</taxon>
        <taxon>Thermoleophilia</taxon>
        <taxon>Solirubrobacterales</taxon>
        <taxon>Solirubrobacteraceae</taxon>
        <taxon>environmental samples</taxon>
    </lineage>
</organism>
<accession>A0A6J4T745</accession>
<dbReference type="CDD" id="cd03426">
    <property type="entry name" value="NUDIX_CoAse_Nudt7"/>
    <property type="match status" value="1"/>
</dbReference>
<gene>
    <name evidence="8" type="ORF">AVDCRST_MAG13-3025</name>
</gene>
<keyword evidence="6" id="KW-0464">Manganese</keyword>
<reference evidence="8" key="1">
    <citation type="submission" date="2020-02" db="EMBL/GenBank/DDBJ databases">
        <authorList>
            <person name="Meier V. D."/>
        </authorList>
    </citation>
    <scope>NUCLEOTIDE SEQUENCE</scope>
    <source>
        <strain evidence="8">AVDCRST_MAG13</strain>
    </source>
</reference>
<dbReference type="InterPro" id="IPR045121">
    <property type="entry name" value="CoAse"/>
</dbReference>
<dbReference type="SUPFAM" id="SSF55811">
    <property type="entry name" value="Nudix"/>
    <property type="match status" value="1"/>
</dbReference>
<dbReference type="Pfam" id="PF00293">
    <property type="entry name" value="NUDIX"/>
    <property type="match status" value="1"/>
</dbReference>
<dbReference type="InterPro" id="IPR000086">
    <property type="entry name" value="NUDIX_hydrolase_dom"/>
</dbReference>
<dbReference type="InterPro" id="IPR020084">
    <property type="entry name" value="NUDIX_hydrolase_CS"/>
</dbReference>
<keyword evidence="3" id="KW-0479">Metal-binding</keyword>
<evidence type="ECO:0000256" key="4">
    <source>
        <dbReference type="ARBA" id="ARBA00022801"/>
    </source>
</evidence>
<keyword evidence="4 8" id="KW-0378">Hydrolase</keyword>
<evidence type="ECO:0000256" key="3">
    <source>
        <dbReference type="ARBA" id="ARBA00022723"/>
    </source>
</evidence>
<evidence type="ECO:0000256" key="6">
    <source>
        <dbReference type="ARBA" id="ARBA00023211"/>
    </source>
</evidence>
<dbReference type="AlphaFoldDB" id="A0A6J4T745"/>
<comment type="cofactor">
    <cofactor evidence="2">
        <name>Mg(2+)</name>
        <dbReference type="ChEBI" id="CHEBI:18420"/>
    </cofactor>
</comment>
<protein>
    <submittedName>
        <fullName evidence="8">Uncharacterized Nudix hydrolase NudL</fullName>
    </submittedName>
</protein>
<evidence type="ECO:0000313" key="8">
    <source>
        <dbReference type="EMBL" id="CAA9515085.1"/>
    </source>
</evidence>
<dbReference type="PROSITE" id="PS00893">
    <property type="entry name" value="NUDIX_BOX"/>
    <property type="match status" value="1"/>
</dbReference>
<feature type="domain" description="Nudix hydrolase" evidence="7">
    <location>
        <begin position="42"/>
        <end position="180"/>
    </location>
</feature>
<evidence type="ECO:0000256" key="1">
    <source>
        <dbReference type="ARBA" id="ARBA00001936"/>
    </source>
</evidence>
<dbReference type="PROSITE" id="PS51462">
    <property type="entry name" value="NUDIX"/>
    <property type="match status" value="1"/>
</dbReference>